<dbReference type="AlphaFoldDB" id="A0A286U4B7"/>
<dbReference type="PANTHER" id="PTHR12526:SF625">
    <property type="entry name" value="PHOSPHATIDYLINOSITOL GLYCAN-CLASS A"/>
    <property type="match status" value="1"/>
</dbReference>
<name>A0A286U4B7_9BACT</name>
<evidence type="ECO:0000259" key="1">
    <source>
        <dbReference type="Pfam" id="PF00534"/>
    </source>
</evidence>
<dbReference type="SUPFAM" id="SSF53756">
    <property type="entry name" value="UDP-Glycosyltransferase/glycogen phosphorylase"/>
    <property type="match status" value="1"/>
</dbReference>
<gene>
    <name evidence="2" type="ORF">SCALIN_C45_0135</name>
</gene>
<reference evidence="3" key="1">
    <citation type="journal article" date="2017" name="Environ. Microbiol. Rep.">
        <title>Genetic Diversity of Marine Anaerobic Ammonium-Oxidizing Bacteria as Revealed by Genomic and Proteomic Analyses of 'Candidatus Scalindua japonica'.</title>
        <authorList>
            <person name="Oshiki M."/>
            <person name="Mizuto K."/>
            <person name="Kimura Z."/>
            <person name="Kindaichi T."/>
            <person name="Satoh H."/>
            <person name="Okabe S."/>
        </authorList>
    </citation>
    <scope>NUCLEOTIDE SEQUENCE [LARGE SCALE GENOMIC DNA]</scope>
    <source>
        <strain evidence="3">husup-a2</strain>
    </source>
</reference>
<proteinExistence type="predicted"/>
<dbReference type="GO" id="GO:0016757">
    <property type="term" value="F:glycosyltransferase activity"/>
    <property type="evidence" value="ECO:0007669"/>
    <property type="project" value="InterPro"/>
</dbReference>
<evidence type="ECO:0000313" key="3">
    <source>
        <dbReference type="Proteomes" id="UP000218542"/>
    </source>
</evidence>
<organism evidence="2 3">
    <name type="scientific">Candidatus Scalindua japonica</name>
    <dbReference type="NCBI Taxonomy" id="1284222"/>
    <lineage>
        <taxon>Bacteria</taxon>
        <taxon>Pseudomonadati</taxon>
        <taxon>Planctomycetota</taxon>
        <taxon>Candidatus Brocadiia</taxon>
        <taxon>Candidatus Brocadiales</taxon>
        <taxon>Candidatus Scalinduaceae</taxon>
        <taxon>Candidatus Scalindua</taxon>
    </lineage>
</organism>
<sequence length="234" mass="26026">MSQAVKNNLVQKHQIPENEIDMVHGFVPGSVLSIKPDNAGQIRKLLDIPETAFIVGGSGMTTWAKGKTLFVQLAFDVIRRLQDRCVHFVWVGGGGRNGIDYYQIQHDINHAGLSERVHIIPHVSNPIDYYADFNVFAMISREDSYPLVNLEVAALGKPIICFDKAGGTPEFVEDDAGFVVPYLDIHAMADKVIILANDDGLRKKLGCRASEKVREKNDIEVCAPKILDIIDRFI</sequence>
<dbReference type="InterPro" id="IPR001296">
    <property type="entry name" value="Glyco_trans_1"/>
</dbReference>
<dbReference type="Pfam" id="PF00534">
    <property type="entry name" value="Glycos_transf_1"/>
    <property type="match status" value="1"/>
</dbReference>
<accession>A0A286U4B7</accession>
<protein>
    <submittedName>
        <fullName evidence="2">Glycosyl transferase group 1</fullName>
    </submittedName>
</protein>
<dbReference type="CDD" id="cd03801">
    <property type="entry name" value="GT4_PimA-like"/>
    <property type="match status" value="1"/>
</dbReference>
<dbReference type="EMBL" id="BAOS01000045">
    <property type="protein sequence ID" value="GAX62977.1"/>
    <property type="molecule type" value="Genomic_DNA"/>
</dbReference>
<feature type="domain" description="Glycosyl transferase family 1" evidence="1">
    <location>
        <begin position="43"/>
        <end position="209"/>
    </location>
</feature>
<dbReference type="PANTHER" id="PTHR12526">
    <property type="entry name" value="GLYCOSYLTRANSFERASE"/>
    <property type="match status" value="1"/>
</dbReference>
<comment type="caution">
    <text evidence="2">The sequence shown here is derived from an EMBL/GenBank/DDBJ whole genome shotgun (WGS) entry which is preliminary data.</text>
</comment>
<evidence type="ECO:0000313" key="2">
    <source>
        <dbReference type="EMBL" id="GAX62977.1"/>
    </source>
</evidence>
<keyword evidence="3" id="KW-1185">Reference proteome</keyword>
<dbReference type="Proteomes" id="UP000218542">
    <property type="component" value="Unassembled WGS sequence"/>
</dbReference>
<dbReference type="Gene3D" id="3.40.50.2000">
    <property type="entry name" value="Glycogen Phosphorylase B"/>
    <property type="match status" value="2"/>
</dbReference>
<keyword evidence="2" id="KW-0808">Transferase</keyword>